<dbReference type="Proteomes" id="UP001153331">
    <property type="component" value="Unassembled WGS sequence"/>
</dbReference>
<dbReference type="EMBL" id="JAPHNI010000762">
    <property type="protein sequence ID" value="KAJ8108342.1"/>
    <property type="molecule type" value="Genomic_DNA"/>
</dbReference>
<sequence>MVLLPKGPGDPMKEDLRDFEIWRDGGPINLTLTAPQFACKILRDFKSQEGYNIQFREGMQGNMLEEKVNEINMMMALIFIQGITPRNTWVPRSYIDVGVQLTGNIDDWNFGFEHVPTLAFFRPAQIKDKLSRTITGLLEAFKGNPQPFTAYFAGYISKNDIKAISGSIESGIRKSGLYGELSKDDCTLADLFNASNCRINETGRGKGLTGIYARFSESLCLAGQMHSLHSIGSSTKSRRTT</sequence>
<keyword evidence="2" id="KW-1185">Reference proteome</keyword>
<protein>
    <submittedName>
        <fullName evidence="1">Uncharacterized protein</fullName>
    </submittedName>
</protein>
<reference evidence="1" key="1">
    <citation type="submission" date="2022-11" db="EMBL/GenBank/DDBJ databases">
        <title>Genome Sequence of Boeremia exigua.</title>
        <authorList>
            <person name="Buettner E."/>
        </authorList>
    </citation>
    <scope>NUCLEOTIDE SEQUENCE</scope>
    <source>
        <strain evidence="1">CU02</strain>
    </source>
</reference>
<gene>
    <name evidence="1" type="ORF">OPT61_g8240</name>
</gene>
<evidence type="ECO:0000313" key="1">
    <source>
        <dbReference type="EMBL" id="KAJ8108342.1"/>
    </source>
</evidence>
<accession>A0ACC2HZ33</accession>
<comment type="caution">
    <text evidence="1">The sequence shown here is derived from an EMBL/GenBank/DDBJ whole genome shotgun (WGS) entry which is preliminary data.</text>
</comment>
<organism evidence="1 2">
    <name type="scientific">Boeremia exigua</name>
    <dbReference type="NCBI Taxonomy" id="749465"/>
    <lineage>
        <taxon>Eukaryota</taxon>
        <taxon>Fungi</taxon>
        <taxon>Dikarya</taxon>
        <taxon>Ascomycota</taxon>
        <taxon>Pezizomycotina</taxon>
        <taxon>Dothideomycetes</taxon>
        <taxon>Pleosporomycetidae</taxon>
        <taxon>Pleosporales</taxon>
        <taxon>Pleosporineae</taxon>
        <taxon>Didymellaceae</taxon>
        <taxon>Boeremia</taxon>
    </lineage>
</organism>
<name>A0ACC2HZ33_9PLEO</name>
<proteinExistence type="predicted"/>
<evidence type="ECO:0000313" key="2">
    <source>
        <dbReference type="Proteomes" id="UP001153331"/>
    </source>
</evidence>